<evidence type="ECO:0000313" key="1">
    <source>
        <dbReference type="EMBL" id="KJV86035.1"/>
    </source>
</evidence>
<organism evidence="1 2">
    <name type="scientific">Anaplasma phagocytophilum str. CRT53-1</name>
    <dbReference type="NCBI Taxonomy" id="1359157"/>
    <lineage>
        <taxon>Bacteria</taxon>
        <taxon>Pseudomonadati</taxon>
        <taxon>Pseudomonadota</taxon>
        <taxon>Alphaproteobacteria</taxon>
        <taxon>Rickettsiales</taxon>
        <taxon>Anaplasmataceae</taxon>
        <taxon>Anaplasma</taxon>
        <taxon>phagocytophilum group</taxon>
    </lineage>
</organism>
<dbReference type="Proteomes" id="UP000033722">
    <property type="component" value="Unassembled WGS sequence"/>
</dbReference>
<accession>A0A0F3Q065</accession>
<sequence length="63" mass="7464">MPFSRKREKDYEQSFAFLRYEHLTLKQGAMPIDLSALTREANRLLFTATNDDFSAQYSVYFSF</sequence>
<reference evidence="1 2" key="1">
    <citation type="submission" date="2015-01" db="EMBL/GenBank/DDBJ databases">
        <title>Genome Sequencing of Rickettsiales.</title>
        <authorList>
            <person name="Daugherty S.C."/>
            <person name="Su Q."/>
            <person name="Abolude K."/>
            <person name="Beier-Sexton M."/>
            <person name="Carlyon J.A."/>
            <person name="Carter R."/>
            <person name="Day N.P."/>
            <person name="Dumler S.J."/>
            <person name="Dyachenko V."/>
            <person name="Godinez A."/>
            <person name="Kurtti T.J."/>
            <person name="Lichay M."/>
            <person name="Mullins K.E."/>
            <person name="Ott S."/>
            <person name="Pappas-Brown V."/>
            <person name="Paris D.H."/>
            <person name="Patel P."/>
            <person name="Richards A.L."/>
            <person name="Sadzewicz L."/>
            <person name="Sears K."/>
            <person name="Seidman D."/>
            <person name="Sengamalay N."/>
            <person name="Stenos J."/>
            <person name="Tallon L.J."/>
            <person name="Vincent G."/>
            <person name="Fraser C.M."/>
            <person name="Munderloh U."/>
            <person name="Dunning-Hotopp J.C."/>
        </authorList>
    </citation>
    <scope>NUCLEOTIDE SEQUENCE [LARGE SCALE GENOMIC DNA]</scope>
    <source>
        <strain evidence="1 2">CRT53-1</strain>
    </source>
</reference>
<gene>
    <name evidence="1" type="ORF">APHCRT_0717</name>
</gene>
<name>A0A0F3Q065_ANAPH</name>
<evidence type="ECO:0000313" key="2">
    <source>
        <dbReference type="Proteomes" id="UP000033722"/>
    </source>
</evidence>
<protein>
    <submittedName>
        <fullName evidence="1">Uncharacterized protein</fullName>
    </submittedName>
</protein>
<comment type="caution">
    <text evidence="1">The sequence shown here is derived from an EMBL/GenBank/DDBJ whole genome shotgun (WGS) entry which is preliminary data.</text>
</comment>
<dbReference type="EMBL" id="LAOD01000016">
    <property type="protein sequence ID" value="KJV86035.1"/>
    <property type="molecule type" value="Genomic_DNA"/>
</dbReference>
<dbReference type="AlphaFoldDB" id="A0A0F3Q065"/>
<proteinExistence type="predicted"/>